<dbReference type="GO" id="GO:0009699">
    <property type="term" value="P:phenylpropanoid biosynthetic process"/>
    <property type="evidence" value="ECO:0007669"/>
    <property type="project" value="UniProtKB-ARBA"/>
</dbReference>
<dbReference type="Gene3D" id="2.40.480.10">
    <property type="entry name" value="Allene oxide cyclase-like"/>
    <property type="match status" value="1"/>
</dbReference>
<keyword evidence="4" id="KW-0732">Signal</keyword>
<accession>A0A6G1EUS5</accession>
<comment type="subunit">
    <text evidence="2 4">Homodimer.</text>
</comment>
<dbReference type="GO" id="GO:0048046">
    <property type="term" value="C:apoplast"/>
    <property type="evidence" value="ECO:0007669"/>
    <property type="project" value="UniProtKB-SubCell"/>
</dbReference>
<organism evidence="5 6">
    <name type="scientific">Oryza meyeriana var. granulata</name>
    <dbReference type="NCBI Taxonomy" id="110450"/>
    <lineage>
        <taxon>Eukaryota</taxon>
        <taxon>Viridiplantae</taxon>
        <taxon>Streptophyta</taxon>
        <taxon>Embryophyta</taxon>
        <taxon>Tracheophyta</taxon>
        <taxon>Spermatophyta</taxon>
        <taxon>Magnoliopsida</taxon>
        <taxon>Liliopsida</taxon>
        <taxon>Poales</taxon>
        <taxon>Poaceae</taxon>
        <taxon>BOP clade</taxon>
        <taxon>Oryzoideae</taxon>
        <taxon>Oryzeae</taxon>
        <taxon>Oryzinae</taxon>
        <taxon>Oryza</taxon>
        <taxon>Oryza meyeriana</taxon>
    </lineage>
</organism>
<dbReference type="EMBL" id="SPHZ02000002">
    <property type="protein sequence ID" value="KAF0928413.1"/>
    <property type="molecule type" value="Genomic_DNA"/>
</dbReference>
<dbReference type="OrthoDB" id="1928589at2759"/>
<evidence type="ECO:0000256" key="3">
    <source>
        <dbReference type="ARBA" id="ARBA00022525"/>
    </source>
</evidence>
<evidence type="ECO:0000313" key="6">
    <source>
        <dbReference type="Proteomes" id="UP000479710"/>
    </source>
</evidence>
<dbReference type="InterPro" id="IPR044859">
    <property type="entry name" value="Allene_oxi_cyc_Dirigent"/>
</dbReference>
<dbReference type="PANTHER" id="PTHR21495">
    <property type="entry name" value="NUCLEOPORIN-RELATED"/>
    <property type="match status" value="1"/>
</dbReference>
<reference evidence="5 6" key="1">
    <citation type="submission" date="2019-11" db="EMBL/GenBank/DDBJ databases">
        <title>Whole genome sequence of Oryza granulata.</title>
        <authorList>
            <person name="Li W."/>
        </authorList>
    </citation>
    <scope>NUCLEOTIDE SEQUENCE [LARGE SCALE GENOMIC DNA]</scope>
    <source>
        <strain evidence="6">cv. Menghai</strain>
        <tissue evidence="5">Leaf</tissue>
    </source>
</reference>
<evidence type="ECO:0000256" key="1">
    <source>
        <dbReference type="ARBA" id="ARBA00010746"/>
    </source>
</evidence>
<gene>
    <name evidence="5" type="ORF">E2562_003231</name>
</gene>
<dbReference type="AlphaFoldDB" id="A0A6G1EUS5"/>
<keyword evidence="6" id="KW-1185">Reference proteome</keyword>
<evidence type="ECO:0000256" key="4">
    <source>
        <dbReference type="RuleBase" id="RU363099"/>
    </source>
</evidence>
<comment type="subcellular location">
    <subcellularLocation>
        <location evidence="4">Secreted</location>
        <location evidence="4">Extracellular space</location>
        <location evidence="4">Apoplast</location>
    </subcellularLocation>
</comment>
<dbReference type="Pfam" id="PF03018">
    <property type="entry name" value="Dirigent"/>
    <property type="match status" value="1"/>
</dbReference>
<proteinExistence type="inferred from homology"/>
<sequence>MAPSRNASTSFPPFLALLVVLLVVVSTQAAAGAGSEGGGETMTQLHFYFHERFAAGGAENATIAMVAPGRADGTGGATFGFGFVGVMDDALREGLETSSGLVGRAQGLAATASLGGGELLTAFNLVFTCRSYNGSTLAVLGRAPLAVMGRDLGDQVMERAVVGGTGAFRMARGYTLSRPVKSPEPESLFVLEFDVYVWHQEVADHAGK</sequence>
<name>A0A6G1EUS5_9ORYZ</name>
<comment type="function">
    <text evidence="4">Dirigent proteins impart stereoselectivity on the phenoxy radical-coupling reaction, yielding optically active lignans from two molecules of coniferyl alcohol in the biosynthesis of lignans, flavonolignans, and alkaloids and thus plays a central role in plant secondary metabolism.</text>
</comment>
<evidence type="ECO:0000256" key="2">
    <source>
        <dbReference type="ARBA" id="ARBA00011738"/>
    </source>
</evidence>
<feature type="signal peptide" evidence="4">
    <location>
        <begin position="1"/>
        <end position="29"/>
    </location>
</feature>
<comment type="similarity">
    <text evidence="1 4">Belongs to the plant dirigent protein family.</text>
</comment>
<dbReference type="Proteomes" id="UP000479710">
    <property type="component" value="Unassembled WGS sequence"/>
</dbReference>
<dbReference type="InterPro" id="IPR004265">
    <property type="entry name" value="Dirigent"/>
</dbReference>
<protein>
    <recommendedName>
        <fullName evidence="4">Dirigent protein</fullName>
    </recommendedName>
</protein>
<evidence type="ECO:0000313" key="5">
    <source>
        <dbReference type="EMBL" id="KAF0928413.1"/>
    </source>
</evidence>
<comment type="caution">
    <text evidence="5">The sequence shown here is derived from an EMBL/GenBank/DDBJ whole genome shotgun (WGS) entry which is preliminary data.</text>
</comment>
<keyword evidence="3 4" id="KW-0964">Secreted</keyword>
<feature type="chain" id="PRO_5026378659" description="Dirigent protein" evidence="4">
    <location>
        <begin position="30"/>
        <end position="208"/>
    </location>
</feature>
<keyword evidence="4" id="KW-0052">Apoplast</keyword>